<dbReference type="RefSeq" id="XP_037896395.1">
    <property type="nucleotide sequence ID" value="XM_038040467.1"/>
</dbReference>
<feature type="region of interest" description="Disordered" evidence="3">
    <location>
        <begin position="1108"/>
        <end position="1232"/>
    </location>
</feature>
<dbReference type="CDD" id="cd01224">
    <property type="entry name" value="PH_Collybistin_ASEF"/>
    <property type="match status" value="1"/>
</dbReference>
<feature type="compositionally biased region" description="Polar residues" evidence="3">
    <location>
        <begin position="1218"/>
        <end position="1232"/>
    </location>
</feature>
<dbReference type="SUPFAM" id="SSF48065">
    <property type="entry name" value="DBL homology domain (DH-domain)"/>
    <property type="match status" value="1"/>
</dbReference>
<dbReference type="Pfam" id="PF22697">
    <property type="entry name" value="SOS1_NGEF_PH"/>
    <property type="match status" value="1"/>
</dbReference>
<dbReference type="Gene3D" id="1.20.900.10">
    <property type="entry name" value="Dbl homology (DH) domain"/>
    <property type="match status" value="1"/>
</dbReference>
<organism evidence="6 7">
    <name type="scientific">Glossina fuscipes</name>
    <dbReference type="NCBI Taxonomy" id="7396"/>
    <lineage>
        <taxon>Eukaryota</taxon>
        <taxon>Metazoa</taxon>
        <taxon>Ecdysozoa</taxon>
        <taxon>Arthropoda</taxon>
        <taxon>Hexapoda</taxon>
        <taxon>Insecta</taxon>
        <taxon>Pterygota</taxon>
        <taxon>Neoptera</taxon>
        <taxon>Endopterygota</taxon>
        <taxon>Diptera</taxon>
        <taxon>Brachycera</taxon>
        <taxon>Muscomorpha</taxon>
        <taxon>Hippoboscoidea</taxon>
        <taxon>Glossinidae</taxon>
        <taxon>Glossina</taxon>
    </lineage>
</organism>
<feature type="compositionally biased region" description="Low complexity" evidence="3">
    <location>
        <begin position="1138"/>
        <end position="1160"/>
    </location>
</feature>
<feature type="compositionally biased region" description="Polar residues" evidence="3">
    <location>
        <begin position="1164"/>
        <end position="1173"/>
    </location>
</feature>
<evidence type="ECO:0000259" key="4">
    <source>
        <dbReference type="PROSITE" id="PS50002"/>
    </source>
</evidence>
<feature type="region of interest" description="Disordered" evidence="3">
    <location>
        <begin position="587"/>
        <end position="619"/>
    </location>
</feature>
<dbReference type="InterPro" id="IPR055251">
    <property type="entry name" value="SOS1_NGEF_PH"/>
</dbReference>
<dbReference type="Gene3D" id="2.30.30.40">
    <property type="entry name" value="SH3 Domains"/>
    <property type="match status" value="1"/>
</dbReference>
<reference evidence="7" key="1">
    <citation type="submission" date="2025-08" db="UniProtKB">
        <authorList>
            <consortium name="RefSeq"/>
        </authorList>
    </citation>
    <scope>IDENTIFICATION</scope>
    <source>
        <tissue evidence="7">Whole body pupa</tissue>
    </source>
</reference>
<dbReference type="InterPro" id="IPR000219">
    <property type="entry name" value="DH_dom"/>
</dbReference>
<accession>A0A9C5ZI79</accession>
<dbReference type="InterPro" id="IPR053086">
    <property type="entry name" value="RhoGEF_domain"/>
</dbReference>
<sequence length="1232" mass="137568">MDTNLTATTMSTAMITKTLAAAVSAAVAETSETIRSTTCNTWMADAVTLCTNATEATSLITKSQQQHLAECHGLTMSKQQQQQQQQDAAATDSGRESVNEGDSSVEESLNAIKTNYSEHLAKKPCTLEFYTSNGSQSKWYLPASDIVKINITNDSEVLIPAVSVAMPESANITPPYSSDISMQLDINAEPKINSRTVNTTATTNGGVCIVGIRNNFTSNMFRAVSSPSLTASALEQEVSSNSKICGPINSSQLDSNTNSDTNLTNNTTSSINQMPSNQHVGVLQKFKRTLTNFNRQPSTQPSCQNSSLQNSHNLDSIHTTTTAATNGQLITSETDITSDSTDNASTRYRFGPLIWRSSKERRKTKHNRRDKCNSGDSGIQIELENDEQFSRVLVSNVNADVGKIQDSEMSSLKVRSVRRTSSAKVSSLIDQKSPTSAGNKAKFLRRFDLHNEREAPESLPTRSLSQPSGLESFGMNRNDLEADSDSDSVTSHDDASNYYPVYAEVLYNFTAAGPQELGLEKGTLIEILRKEVGPWWFGLIKKEGVSLVEEILDPEMGWFPKEFVRVIQSPDTDAFYLEHITMQQLQHQRQHLQQKQQRDHERLTQQQPSNLSLSTSFTLTPSNTSLEDNTIDKPVIDHQHNNVTTIVIESSTLNHTDTASNTATEIADCNSSRTNLDELDCSQTDTNISTAQQTTLYTSQSRNVVISGIDILRRSAIKELLDTEVNYVKLLASICEGYLLTMSKRIDIFSPNSIRLIFSNITTIYKFQRKFLEALRKGIEQNQVAKVFLKMHKGFLCYSSYCNEYPRALIELESYERVKDARTILDNCRESENLAELPLSAHLLAPVQRICRYPLHLAEILKTACKVSEVSNYQLAENEQLVDVSQLYIPDTRETLDMALEAMKSITEAVNEGKRHSETIARHQASFQNFKGPPLHLYSTRFFLQIDATRQKQNLWNSSSTLFLFDNQLIYCKRDILKRSQFIYKGRIFLDRCRVINVRDGKMFGHTIKNSLRIYCEARDKWFDFSFRSANRKHRFLSTLALERQFGGKPLYVSEMAGFEYAFEERDYSDQSDYETTEHEQQGLGSSVSSHSIGGAGHRMREFLYESNNPANSLSGDSSVPESPAKSFKYSDTLPKKSNSNMTNNSNSNNNNIHSSNNSRNDNKVSSESNTGSLGRRRLGNWFRKPKSSASTPNHSPTHKPAVSAHSTGDLLLGGSELTETYTLSESSGLSS</sequence>
<evidence type="ECO:0000313" key="7">
    <source>
        <dbReference type="RefSeq" id="XP_037896395.1"/>
    </source>
</evidence>
<feature type="compositionally biased region" description="Basic residues" evidence="3">
    <location>
        <begin position="1175"/>
        <end position="1187"/>
    </location>
</feature>
<dbReference type="InterPro" id="IPR011993">
    <property type="entry name" value="PH-like_dom_sf"/>
</dbReference>
<dbReference type="PANTHER" id="PTHR45834">
    <property type="entry name" value="RHO GUANINE NUCLEOTIDE EXCHANGE FACTOR 9-RELATED"/>
    <property type="match status" value="1"/>
</dbReference>
<feature type="compositionally biased region" description="Low complexity" evidence="3">
    <location>
        <begin position="253"/>
        <end position="270"/>
    </location>
</feature>
<dbReference type="GO" id="GO:0005829">
    <property type="term" value="C:cytosol"/>
    <property type="evidence" value="ECO:0007669"/>
    <property type="project" value="TreeGrafter"/>
</dbReference>
<dbReference type="AlphaFoldDB" id="A0A9C5ZI79"/>
<name>A0A9C5ZI79_9MUSC</name>
<dbReference type="SMART" id="SM00326">
    <property type="entry name" value="SH3"/>
    <property type="match status" value="1"/>
</dbReference>
<dbReference type="GO" id="GO:0005085">
    <property type="term" value="F:guanyl-nucleotide exchange factor activity"/>
    <property type="evidence" value="ECO:0007669"/>
    <property type="project" value="InterPro"/>
</dbReference>
<dbReference type="CDD" id="cd00174">
    <property type="entry name" value="SH3"/>
    <property type="match status" value="1"/>
</dbReference>
<dbReference type="SUPFAM" id="SSF50044">
    <property type="entry name" value="SH3-domain"/>
    <property type="match status" value="1"/>
</dbReference>
<dbReference type="Pfam" id="PF07653">
    <property type="entry name" value="SH3_2"/>
    <property type="match status" value="1"/>
</dbReference>
<dbReference type="SUPFAM" id="SSF50729">
    <property type="entry name" value="PH domain-like"/>
    <property type="match status" value="1"/>
</dbReference>
<feature type="region of interest" description="Disordered" evidence="3">
    <location>
        <begin position="293"/>
        <end position="312"/>
    </location>
</feature>
<feature type="compositionally biased region" description="Polar residues" evidence="3">
    <location>
        <begin position="460"/>
        <end position="469"/>
    </location>
</feature>
<dbReference type="SMART" id="SM00325">
    <property type="entry name" value="RhoGEF"/>
    <property type="match status" value="1"/>
</dbReference>
<protein>
    <submittedName>
        <fullName evidence="7">Uncharacterized protein LOC119641681 isoform X5</fullName>
    </submittedName>
</protein>
<dbReference type="InterPro" id="IPR001452">
    <property type="entry name" value="SH3_domain"/>
</dbReference>
<evidence type="ECO:0000256" key="2">
    <source>
        <dbReference type="PROSITE-ProRule" id="PRU00192"/>
    </source>
</evidence>
<feature type="region of interest" description="Disordered" evidence="3">
    <location>
        <begin position="246"/>
        <end position="274"/>
    </location>
</feature>
<dbReference type="PROSITE" id="PS50002">
    <property type="entry name" value="SH3"/>
    <property type="match status" value="1"/>
</dbReference>
<dbReference type="InterPro" id="IPR036028">
    <property type="entry name" value="SH3-like_dom_sf"/>
</dbReference>
<dbReference type="InterPro" id="IPR035899">
    <property type="entry name" value="DBL_dom_sf"/>
</dbReference>
<feature type="region of interest" description="Disordered" evidence="3">
    <location>
        <begin position="454"/>
        <end position="493"/>
    </location>
</feature>
<feature type="domain" description="SH3" evidence="4">
    <location>
        <begin position="498"/>
        <end position="569"/>
    </location>
</feature>
<keyword evidence="1 2" id="KW-0728">SH3 domain</keyword>
<feature type="compositionally biased region" description="Polar residues" evidence="3">
    <location>
        <begin position="1083"/>
        <end position="1092"/>
    </location>
</feature>
<dbReference type="Pfam" id="PF00621">
    <property type="entry name" value="RhoGEF"/>
    <property type="match status" value="1"/>
</dbReference>
<keyword evidence="6" id="KW-1185">Reference proteome</keyword>
<evidence type="ECO:0000256" key="1">
    <source>
        <dbReference type="ARBA" id="ARBA00022443"/>
    </source>
</evidence>
<feature type="compositionally biased region" description="Polar residues" evidence="3">
    <location>
        <begin position="1108"/>
        <end position="1121"/>
    </location>
</feature>
<dbReference type="PANTHER" id="PTHR45834:SF3">
    <property type="entry name" value="RHO GUANINE NUCLEOTIDE EXCHANGE FACTOR 3, ISOFORM L"/>
    <property type="match status" value="1"/>
</dbReference>
<dbReference type="Proteomes" id="UP000092443">
    <property type="component" value="Unplaced"/>
</dbReference>
<feature type="domain" description="DH" evidence="5">
    <location>
        <begin position="712"/>
        <end position="913"/>
    </location>
</feature>
<evidence type="ECO:0000259" key="5">
    <source>
        <dbReference type="PROSITE" id="PS50010"/>
    </source>
</evidence>
<feature type="region of interest" description="Disordered" evidence="3">
    <location>
        <begin position="75"/>
        <end position="106"/>
    </location>
</feature>
<dbReference type="GeneID" id="119641681"/>
<evidence type="ECO:0000313" key="6">
    <source>
        <dbReference type="Proteomes" id="UP000092443"/>
    </source>
</evidence>
<feature type="compositionally biased region" description="Low complexity" evidence="3">
    <location>
        <begin position="608"/>
        <end position="619"/>
    </location>
</feature>
<gene>
    <name evidence="7" type="primary">LOC119641681</name>
</gene>
<dbReference type="CDD" id="cd00160">
    <property type="entry name" value="RhoGEF"/>
    <property type="match status" value="1"/>
</dbReference>
<dbReference type="Gene3D" id="2.30.29.30">
    <property type="entry name" value="Pleckstrin-homology domain (PH domain)/Phosphotyrosine-binding domain (PTB)"/>
    <property type="match status" value="1"/>
</dbReference>
<proteinExistence type="predicted"/>
<dbReference type="PROSITE" id="PS50010">
    <property type="entry name" value="DH_2"/>
    <property type="match status" value="1"/>
</dbReference>
<feature type="region of interest" description="Disordered" evidence="3">
    <location>
        <begin position="1070"/>
        <end position="1094"/>
    </location>
</feature>
<evidence type="ECO:0000256" key="3">
    <source>
        <dbReference type="SAM" id="MobiDB-lite"/>
    </source>
</evidence>